<dbReference type="Proteomes" id="UP000694865">
    <property type="component" value="Unplaced"/>
</dbReference>
<dbReference type="CDD" id="cd11296">
    <property type="entry name" value="O-FucT_like"/>
    <property type="match status" value="1"/>
</dbReference>
<sequence>MKCVVFFDPEGYREKMLPNSDAKNIDEYFVRAKIMQDMVESVNNTIKKFCPTDTYLAMHWRNKTKEWCTENSEHSATCDSLKDKVAEVTRMIAETVADVMKQSKIQCVYVAHPIGSEEIIRYLNENIQARRRIFTQDDLNIRFPDPMEDAQMKELLEEELCHGAETFIGWPKSMWSQAIIHRRDIEGKKNLYFDSLPNLAIVTSDYGLVFDIVFS</sequence>
<proteinExistence type="predicted"/>
<name>A0ABM0LWK9_SACKO</name>
<protein>
    <submittedName>
        <fullName evidence="2">Uncharacterized protein LOC100378799</fullName>
    </submittedName>
</protein>
<dbReference type="GeneID" id="100378799"/>
<organism evidence="1 2">
    <name type="scientific">Saccoglossus kowalevskii</name>
    <name type="common">Acorn worm</name>
    <dbReference type="NCBI Taxonomy" id="10224"/>
    <lineage>
        <taxon>Eukaryota</taxon>
        <taxon>Metazoa</taxon>
        <taxon>Hemichordata</taxon>
        <taxon>Enteropneusta</taxon>
        <taxon>Harrimaniidae</taxon>
        <taxon>Saccoglossus</taxon>
    </lineage>
</organism>
<dbReference type="RefSeq" id="XP_006812150.1">
    <property type="nucleotide sequence ID" value="XM_006812087.1"/>
</dbReference>
<dbReference type="Gene3D" id="3.40.50.11350">
    <property type="match status" value="1"/>
</dbReference>
<gene>
    <name evidence="2" type="primary">LOC100378799</name>
</gene>
<reference evidence="2" key="1">
    <citation type="submission" date="2025-08" db="UniProtKB">
        <authorList>
            <consortium name="RefSeq"/>
        </authorList>
    </citation>
    <scope>IDENTIFICATION</scope>
    <source>
        <tissue evidence="2">Testes</tissue>
    </source>
</reference>
<evidence type="ECO:0000313" key="2">
    <source>
        <dbReference type="RefSeq" id="XP_006812150.1"/>
    </source>
</evidence>
<evidence type="ECO:0000313" key="1">
    <source>
        <dbReference type="Proteomes" id="UP000694865"/>
    </source>
</evidence>
<keyword evidence="1" id="KW-1185">Reference proteome</keyword>
<accession>A0ABM0LWK9</accession>